<dbReference type="InterPro" id="IPR000537">
    <property type="entry name" value="UbiA_prenyltransferase"/>
</dbReference>
<comment type="subcellular location">
    <subcellularLocation>
        <location evidence="1">Membrane</location>
        <topology evidence="1">Multi-pass membrane protein</topology>
    </subcellularLocation>
</comment>
<keyword evidence="6" id="KW-0328">Glycosyltransferase</keyword>
<dbReference type="PANTHER" id="PTHR42723">
    <property type="entry name" value="CHLOROPHYLL SYNTHASE"/>
    <property type="match status" value="1"/>
</dbReference>
<dbReference type="EC" id="2.4.2.45" evidence="6"/>
<dbReference type="RefSeq" id="WP_216962806.1">
    <property type="nucleotide sequence ID" value="NZ_JAHOPB010000001.1"/>
</dbReference>
<feature type="transmembrane region" description="Helical" evidence="5">
    <location>
        <begin position="140"/>
        <end position="160"/>
    </location>
</feature>
<feature type="transmembrane region" description="Helical" evidence="5">
    <location>
        <begin position="46"/>
        <end position="65"/>
    </location>
</feature>
<dbReference type="NCBIfam" id="NF008978">
    <property type="entry name" value="PRK12324.1-4"/>
    <property type="match status" value="1"/>
</dbReference>
<feature type="transmembrane region" description="Helical" evidence="5">
    <location>
        <begin position="268"/>
        <end position="286"/>
    </location>
</feature>
<protein>
    <submittedName>
        <fullName evidence="6">Decaprenyl-phosphate phosphoribosyltransferase</fullName>
        <ecNumber evidence="6">2.4.2.45</ecNumber>
    </submittedName>
</protein>
<comment type="caution">
    <text evidence="6">The sequence shown here is derived from an EMBL/GenBank/DDBJ whole genome shotgun (WGS) entry which is preliminary data.</text>
</comment>
<feature type="transmembrane region" description="Helical" evidence="5">
    <location>
        <begin position="115"/>
        <end position="133"/>
    </location>
</feature>
<proteinExistence type="predicted"/>
<accession>A0ABS6IME8</accession>
<evidence type="ECO:0000313" key="6">
    <source>
        <dbReference type="EMBL" id="MBU8875488.1"/>
    </source>
</evidence>
<evidence type="ECO:0000256" key="4">
    <source>
        <dbReference type="ARBA" id="ARBA00023136"/>
    </source>
</evidence>
<feature type="transmembrane region" description="Helical" evidence="5">
    <location>
        <begin position="86"/>
        <end position="109"/>
    </location>
</feature>
<keyword evidence="3 5" id="KW-1133">Transmembrane helix</keyword>
<organism evidence="6 7">
    <name type="scientific">Reyranella humidisoli</name>
    <dbReference type="NCBI Taxonomy" id="2849149"/>
    <lineage>
        <taxon>Bacteria</taxon>
        <taxon>Pseudomonadati</taxon>
        <taxon>Pseudomonadota</taxon>
        <taxon>Alphaproteobacteria</taxon>
        <taxon>Hyphomicrobiales</taxon>
        <taxon>Reyranellaceae</taxon>
        <taxon>Reyranella</taxon>
    </lineage>
</organism>
<dbReference type="PANTHER" id="PTHR42723:SF1">
    <property type="entry name" value="CHLOROPHYLL SYNTHASE, CHLOROPLASTIC"/>
    <property type="match status" value="1"/>
</dbReference>
<dbReference type="GO" id="GO:0016757">
    <property type="term" value="F:glycosyltransferase activity"/>
    <property type="evidence" value="ECO:0007669"/>
    <property type="project" value="UniProtKB-KW"/>
</dbReference>
<evidence type="ECO:0000256" key="2">
    <source>
        <dbReference type="ARBA" id="ARBA00022692"/>
    </source>
</evidence>
<dbReference type="Pfam" id="PF01040">
    <property type="entry name" value="UbiA"/>
    <property type="match status" value="1"/>
</dbReference>
<evidence type="ECO:0000313" key="7">
    <source>
        <dbReference type="Proteomes" id="UP000727907"/>
    </source>
</evidence>
<evidence type="ECO:0000256" key="3">
    <source>
        <dbReference type="ARBA" id="ARBA00022989"/>
    </source>
</evidence>
<reference evidence="6 7" key="1">
    <citation type="submission" date="2021-06" db="EMBL/GenBank/DDBJ databases">
        <authorList>
            <person name="Lee D.H."/>
        </authorList>
    </citation>
    <scope>NUCLEOTIDE SEQUENCE [LARGE SCALE GENOMIC DNA]</scope>
    <source>
        <strain evidence="6 7">MMS21-HV4-11</strain>
    </source>
</reference>
<evidence type="ECO:0000256" key="1">
    <source>
        <dbReference type="ARBA" id="ARBA00004141"/>
    </source>
</evidence>
<dbReference type="Proteomes" id="UP000727907">
    <property type="component" value="Unassembled WGS sequence"/>
</dbReference>
<dbReference type="CDD" id="cd13963">
    <property type="entry name" value="PT_UbiA_2"/>
    <property type="match status" value="1"/>
</dbReference>
<dbReference type="EMBL" id="JAHOPB010000001">
    <property type="protein sequence ID" value="MBU8875488.1"/>
    <property type="molecule type" value="Genomic_DNA"/>
</dbReference>
<dbReference type="InterPro" id="IPR050475">
    <property type="entry name" value="Prenyltransferase_related"/>
</dbReference>
<gene>
    <name evidence="6" type="ORF">KQ910_17060</name>
</gene>
<keyword evidence="6" id="KW-0808">Transferase</keyword>
<sequence length="287" mass="31072">MSSSSSGGMIVGLIQLVRPRQWVKNGFVFAPLVFAREFTNPASIKLSLLAFALFCAASSACYIVNDLHDIERDRRHPTKRFSRPLAAGRVSRGGALGLLGLILAGLAVAAVFQPYVMAVIAGYLILNVAYTFVLKQQPVLDIFSIAIGFVLRICAGAVVLDLPLSGWMLITTLCLALYLAAVKRRQELLGSGSDGREVLEKYSPALIERYAEMSATGALVFYSLFVMSANQKLTATIPLVIFGLFRYWYVVERLGAGESPTDALLSDLPLLATVVAWVGVCAIVLYT</sequence>
<feature type="transmembrane region" description="Helical" evidence="5">
    <location>
        <begin position="219"/>
        <end position="248"/>
    </location>
</feature>
<keyword evidence="2 5" id="KW-0812">Transmembrane</keyword>
<feature type="transmembrane region" description="Helical" evidence="5">
    <location>
        <begin position="166"/>
        <end position="182"/>
    </location>
</feature>
<keyword evidence="7" id="KW-1185">Reference proteome</keyword>
<name>A0ABS6IME8_9HYPH</name>
<evidence type="ECO:0000256" key="5">
    <source>
        <dbReference type="SAM" id="Phobius"/>
    </source>
</evidence>
<keyword evidence="4 5" id="KW-0472">Membrane</keyword>